<dbReference type="Proteomes" id="UP000244930">
    <property type="component" value="Chromosome"/>
</dbReference>
<dbReference type="Gene3D" id="6.10.340.10">
    <property type="match status" value="1"/>
</dbReference>
<feature type="transmembrane region" description="Helical" evidence="1">
    <location>
        <begin position="178"/>
        <end position="197"/>
    </location>
</feature>
<dbReference type="Pfam" id="PF00563">
    <property type="entry name" value="EAL"/>
    <property type="match status" value="1"/>
</dbReference>
<dbReference type="RefSeq" id="WP_108948244.1">
    <property type="nucleotide sequence ID" value="NZ_CP022187.1"/>
</dbReference>
<evidence type="ECO:0000259" key="3">
    <source>
        <dbReference type="PROSITE" id="PS50885"/>
    </source>
</evidence>
<name>A0A2U8GLP2_9RHOO</name>
<proteinExistence type="predicted"/>
<dbReference type="EMBL" id="CP022187">
    <property type="protein sequence ID" value="AWI74537.1"/>
    <property type="molecule type" value="Genomic_DNA"/>
</dbReference>
<dbReference type="InterPro" id="IPR043128">
    <property type="entry name" value="Rev_trsase/Diguanyl_cyclase"/>
</dbReference>
<dbReference type="Pfam" id="PF00990">
    <property type="entry name" value="GGDEF"/>
    <property type="match status" value="1"/>
</dbReference>
<dbReference type="CDD" id="cd01948">
    <property type="entry name" value="EAL"/>
    <property type="match status" value="1"/>
</dbReference>
<feature type="domain" description="EAL" evidence="2">
    <location>
        <begin position="445"/>
        <end position="687"/>
    </location>
</feature>
<dbReference type="PROSITE" id="PS50885">
    <property type="entry name" value="HAMP"/>
    <property type="match status" value="1"/>
</dbReference>
<dbReference type="GO" id="GO:0016020">
    <property type="term" value="C:membrane"/>
    <property type="evidence" value="ECO:0007669"/>
    <property type="project" value="InterPro"/>
</dbReference>
<dbReference type="FunFam" id="3.30.70.270:FF:000001">
    <property type="entry name" value="Diguanylate cyclase domain protein"/>
    <property type="match status" value="1"/>
</dbReference>
<evidence type="ECO:0000256" key="1">
    <source>
        <dbReference type="SAM" id="Phobius"/>
    </source>
</evidence>
<dbReference type="SMART" id="SM00304">
    <property type="entry name" value="HAMP"/>
    <property type="match status" value="1"/>
</dbReference>
<evidence type="ECO:0000259" key="2">
    <source>
        <dbReference type="PROSITE" id="PS50883"/>
    </source>
</evidence>
<gene>
    <name evidence="5" type="ORF">CEW83_04375</name>
</gene>
<dbReference type="InterPro" id="IPR052155">
    <property type="entry name" value="Biofilm_reg_signaling"/>
</dbReference>
<sequence>MSLLRKLSLRQRLLLVGLLPAALLATCIAGLFFWRGTQSIDAALDDRGIAIVSFLAPASEYAVISGNRLTQMGLLQAVLDQPDVTGAALFDRDGGLLAVSGRMELVHPGLVTQTEHPRNIGRNTKRIGYAAPVVAEPLVMNDVFEPQLRQGGASEPETIGWVYVELSNQAIEGRKQNVILTALSLFIVGLGLAGLLASRLASSVGKPLGRLVEAVSRIGAGDLDVSVADDAPSDELRALQRGFNNMALSIAQAHHNLQARIDEATSKLAYQALHDPLTGLPNRRAFEQALETAVTRSRRSGDHATLCFIDLDRFKIVNDSCGHAAGDELLQNIARLIRQRVRTGDLISRIGGDEFALILHECSPADARGLAESLREVVSTYRFHWEERRFTVGASIGLVRIDGRTSSASDLLVAADLACYAAKKAGRNQVVEHSAEPAGNRRKTDLPAASMAHSGVIPYERLSLFKQSIRALDDGLQSEWYEVLLRVSDTTGGMHSPIELLSSIESPDTLLELDLWVAEHACRLISRQSDIRQFSLNLGPATIANPQAYLSRLASLLAETELSPSMVILECPARLTEQAPEECSLFFEQAHQIGMRIAIEKLDGGATVLLPSLHPDFVKVSLKTLVESFGLEAGCNVAQALCGMAAALSIPVIASEVEDALLHESLSDYGFNYAQGELVAAPVPLTN</sequence>
<evidence type="ECO:0000259" key="4">
    <source>
        <dbReference type="PROSITE" id="PS50887"/>
    </source>
</evidence>
<evidence type="ECO:0000313" key="5">
    <source>
        <dbReference type="EMBL" id="AWI74537.1"/>
    </source>
</evidence>
<dbReference type="SUPFAM" id="SSF55073">
    <property type="entry name" value="Nucleotide cyclase"/>
    <property type="match status" value="1"/>
</dbReference>
<dbReference type="SMART" id="SM00052">
    <property type="entry name" value="EAL"/>
    <property type="match status" value="1"/>
</dbReference>
<dbReference type="InterPro" id="IPR003660">
    <property type="entry name" value="HAMP_dom"/>
</dbReference>
<dbReference type="AlphaFoldDB" id="A0A2U8GLP2"/>
<reference evidence="5 6" key="1">
    <citation type="submission" date="2017-06" db="EMBL/GenBank/DDBJ databases">
        <title>Azoarcus.</title>
        <authorList>
            <person name="Woo J.-H."/>
            <person name="Kim H.-S."/>
        </authorList>
    </citation>
    <scope>NUCLEOTIDE SEQUENCE [LARGE SCALE GENOMIC DNA]</scope>
    <source>
        <strain evidence="5 6">TSPY31</strain>
    </source>
</reference>
<dbReference type="PANTHER" id="PTHR44757:SF2">
    <property type="entry name" value="BIOFILM ARCHITECTURE MAINTENANCE PROTEIN MBAA"/>
    <property type="match status" value="1"/>
</dbReference>
<dbReference type="PROSITE" id="PS50883">
    <property type="entry name" value="EAL"/>
    <property type="match status" value="1"/>
</dbReference>
<keyword evidence="1" id="KW-1133">Transmembrane helix</keyword>
<dbReference type="PANTHER" id="PTHR44757">
    <property type="entry name" value="DIGUANYLATE CYCLASE DGCP"/>
    <property type="match status" value="1"/>
</dbReference>
<keyword evidence="1" id="KW-0472">Membrane</keyword>
<feature type="domain" description="HAMP" evidence="3">
    <location>
        <begin position="202"/>
        <end position="255"/>
    </location>
</feature>
<dbReference type="KEGG" id="acom:CEW83_04375"/>
<dbReference type="Pfam" id="PF00672">
    <property type="entry name" value="HAMP"/>
    <property type="match status" value="1"/>
</dbReference>
<feature type="domain" description="GGDEF" evidence="4">
    <location>
        <begin position="302"/>
        <end position="435"/>
    </location>
</feature>
<dbReference type="CDD" id="cd06225">
    <property type="entry name" value="HAMP"/>
    <property type="match status" value="1"/>
</dbReference>
<dbReference type="CDD" id="cd01949">
    <property type="entry name" value="GGDEF"/>
    <property type="match status" value="1"/>
</dbReference>
<dbReference type="SMART" id="SM00267">
    <property type="entry name" value="GGDEF"/>
    <property type="match status" value="1"/>
</dbReference>
<dbReference type="InterPro" id="IPR019247">
    <property type="entry name" value="Histidine_kinase_BarA_N"/>
</dbReference>
<dbReference type="Gene3D" id="3.30.70.270">
    <property type="match status" value="1"/>
</dbReference>
<organism evidence="5 6">
    <name type="scientific">Parazoarcus communis</name>
    <dbReference type="NCBI Taxonomy" id="41977"/>
    <lineage>
        <taxon>Bacteria</taxon>
        <taxon>Pseudomonadati</taxon>
        <taxon>Pseudomonadota</taxon>
        <taxon>Betaproteobacteria</taxon>
        <taxon>Rhodocyclales</taxon>
        <taxon>Zoogloeaceae</taxon>
        <taxon>Parazoarcus</taxon>
    </lineage>
</organism>
<accession>A0A2U8GLP2</accession>
<dbReference type="InterPro" id="IPR035919">
    <property type="entry name" value="EAL_sf"/>
</dbReference>
<dbReference type="SUPFAM" id="SSF158472">
    <property type="entry name" value="HAMP domain-like"/>
    <property type="match status" value="1"/>
</dbReference>
<protein>
    <recommendedName>
        <fullName evidence="7">GGDEF domain-containing protein</fullName>
    </recommendedName>
</protein>
<dbReference type="InterPro" id="IPR001633">
    <property type="entry name" value="EAL_dom"/>
</dbReference>
<keyword evidence="6" id="KW-1185">Reference proteome</keyword>
<dbReference type="SUPFAM" id="SSF141868">
    <property type="entry name" value="EAL domain-like"/>
    <property type="match status" value="1"/>
</dbReference>
<dbReference type="PROSITE" id="PS50887">
    <property type="entry name" value="GGDEF"/>
    <property type="match status" value="1"/>
</dbReference>
<keyword evidence="1" id="KW-0812">Transmembrane</keyword>
<dbReference type="InterPro" id="IPR029787">
    <property type="entry name" value="Nucleotide_cyclase"/>
</dbReference>
<dbReference type="InterPro" id="IPR000160">
    <property type="entry name" value="GGDEF_dom"/>
</dbReference>
<dbReference type="GO" id="GO:0003824">
    <property type="term" value="F:catalytic activity"/>
    <property type="evidence" value="ECO:0007669"/>
    <property type="project" value="UniProtKB-ARBA"/>
</dbReference>
<dbReference type="GO" id="GO:0007165">
    <property type="term" value="P:signal transduction"/>
    <property type="evidence" value="ECO:0007669"/>
    <property type="project" value="InterPro"/>
</dbReference>
<evidence type="ECO:0000313" key="6">
    <source>
        <dbReference type="Proteomes" id="UP000244930"/>
    </source>
</evidence>
<dbReference type="Pfam" id="PF09984">
    <property type="entry name" value="sCache_4"/>
    <property type="match status" value="1"/>
</dbReference>
<evidence type="ECO:0008006" key="7">
    <source>
        <dbReference type="Google" id="ProtNLM"/>
    </source>
</evidence>
<dbReference type="NCBIfam" id="TIGR00254">
    <property type="entry name" value="GGDEF"/>
    <property type="match status" value="1"/>
</dbReference>
<dbReference type="Gene3D" id="3.20.20.450">
    <property type="entry name" value="EAL domain"/>
    <property type="match status" value="1"/>
</dbReference>